<evidence type="ECO:0000313" key="2">
    <source>
        <dbReference type="EMBL" id="TCP25881.1"/>
    </source>
</evidence>
<dbReference type="EMBL" id="SLXM01000003">
    <property type="protein sequence ID" value="TCP25881.1"/>
    <property type="molecule type" value="Genomic_DNA"/>
</dbReference>
<protein>
    <submittedName>
        <fullName evidence="2">Uncharacterized protein</fullName>
    </submittedName>
</protein>
<evidence type="ECO:0000313" key="3">
    <source>
        <dbReference type="Proteomes" id="UP000294564"/>
    </source>
</evidence>
<keyword evidence="3" id="KW-1185">Reference proteome</keyword>
<gene>
    <name evidence="2" type="ORF">EV195_103243</name>
</gene>
<feature type="signal peptide" evidence="1">
    <location>
        <begin position="1"/>
        <end position="18"/>
    </location>
</feature>
<reference evidence="2 3" key="1">
    <citation type="submission" date="2019-03" db="EMBL/GenBank/DDBJ databases">
        <title>Genomic Encyclopedia of Type Strains, Phase IV (KMG-IV): sequencing the most valuable type-strain genomes for metagenomic binning, comparative biology and taxonomic classification.</title>
        <authorList>
            <person name="Goeker M."/>
        </authorList>
    </citation>
    <scope>NUCLEOTIDE SEQUENCE [LARGE SCALE GENOMIC DNA]</scope>
    <source>
        <strain evidence="2 3">DSM 14836</strain>
    </source>
</reference>
<sequence>MKKLILTATVFGFGALFAQQNVNQTDFIKTSTEGKMKVLENNK</sequence>
<organism evidence="2 3">
    <name type="scientific">Tenacibaculum skagerrakense</name>
    <dbReference type="NCBI Taxonomy" id="186571"/>
    <lineage>
        <taxon>Bacteria</taxon>
        <taxon>Pseudomonadati</taxon>
        <taxon>Bacteroidota</taxon>
        <taxon>Flavobacteriia</taxon>
        <taxon>Flavobacteriales</taxon>
        <taxon>Flavobacteriaceae</taxon>
        <taxon>Tenacibaculum</taxon>
    </lineage>
</organism>
<dbReference type="Proteomes" id="UP000294564">
    <property type="component" value="Unassembled WGS sequence"/>
</dbReference>
<proteinExistence type="predicted"/>
<evidence type="ECO:0000256" key="1">
    <source>
        <dbReference type="SAM" id="SignalP"/>
    </source>
</evidence>
<feature type="chain" id="PRO_5020299443" evidence="1">
    <location>
        <begin position="19"/>
        <end position="43"/>
    </location>
</feature>
<name>A0A4R2NWA7_9FLAO</name>
<accession>A0A4R2NWA7</accession>
<comment type="caution">
    <text evidence="2">The sequence shown here is derived from an EMBL/GenBank/DDBJ whole genome shotgun (WGS) entry which is preliminary data.</text>
</comment>
<dbReference type="AlphaFoldDB" id="A0A4R2NWA7"/>
<dbReference type="RefSeq" id="WP_262708527.1">
    <property type="nucleotide sequence ID" value="NZ_SLXM01000003.1"/>
</dbReference>
<keyword evidence="1" id="KW-0732">Signal</keyword>